<evidence type="ECO:0000256" key="1">
    <source>
        <dbReference type="SAM" id="MobiDB-lite"/>
    </source>
</evidence>
<reference evidence="3" key="1">
    <citation type="submission" date="2016-10" db="EMBL/GenBank/DDBJ databases">
        <authorList>
            <person name="Varghese N."/>
            <person name="Submissions S."/>
        </authorList>
    </citation>
    <scope>NUCLEOTIDE SEQUENCE [LARGE SCALE GENOMIC DNA]</scope>
    <source>
        <strain evidence="3">DSM 23920</strain>
    </source>
</reference>
<evidence type="ECO:0000313" key="3">
    <source>
        <dbReference type="Proteomes" id="UP000199656"/>
    </source>
</evidence>
<dbReference type="OrthoDB" id="798508at2"/>
<name>A0A1H4FL24_9BACT</name>
<gene>
    <name evidence="2" type="ORF">SAMN05660909_04496</name>
</gene>
<dbReference type="EMBL" id="FNRL01000026">
    <property type="protein sequence ID" value="SEA98004.1"/>
    <property type="molecule type" value="Genomic_DNA"/>
</dbReference>
<dbReference type="STRING" id="408074.SAMN05660909_04496"/>
<evidence type="ECO:0000313" key="2">
    <source>
        <dbReference type="EMBL" id="SEA98004.1"/>
    </source>
</evidence>
<sequence>MSDQMSYAGYACNGQGYLEPSSEQLNYNMPFTSTTETYGMPVTVGAFFGMLNNFYNYIQSHPEVGQAFQDTYAIDFSKASLMRILSQPNCEYVRFHFAIPEPNQKISLAAQGLDAGFVQLGQAHLLQKAIDNRMLEGDPDDPNTEERGNGRGGKGLESLGQIFEALKAHNSPLATADMSHLK</sequence>
<organism evidence="2 3">
    <name type="scientific">Chitinophaga terrae</name>
    <name type="common">ex Kim and Jung 2007</name>
    <dbReference type="NCBI Taxonomy" id="408074"/>
    <lineage>
        <taxon>Bacteria</taxon>
        <taxon>Pseudomonadati</taxon>
        <taxon>Bacteroidota</taxon>
        <taxon>Chitinophagia</taxon>
        <taxon>Chitinophagales</taxon>
        <taxon>Chitinophagaceae</taxon>
        <taxon>Chitinophaga</taxon>
    </lineage>
</organism>
<dbReference type="RefSeq" id="WP_089764410.1">
    <property type="nucleotide sequence ID" value="NZ_BKAT01000007.1"/>
</dbReference>
<accession>A0A1H4FL24</accession>
<protein>
    <submittedName>
        <fullName evidence="2">Uncharacterized protein</fullName>
    </submittedName>
</protein>
<keyword evidence="3" id="KW-1185">Reference proteome</keyword>
<dbReference type="AlphaFoldDB" id="A0A1H4FL24"/>
<dbReference type="Proteomes" id="UP000199656">
    <property type="component" value="Unassembled WGS sequence"/>
</dbReference>
<proteinExistence type="predicted"/>
<feature type="region of interest" description="Disordered" evidence="1">
    <location>
        <begin position="134"/>
        <end position="154"/>
    </location>
</feature>